<keyword evidence="5" id="KW-0106">Calcium</keyword>
<dbReference type="OMA" id="YEYQTQL"/>
<reference evidence="11" key="1">
    <citation type="submission" date="2025-08" db="UniProtKB">
        <authorList>
            <consortium name="Ensembl"/>
        </authorList>
    </citation>
    <scope>IDENTIFICATION</scope>
</reference>
<dbReference type="GO" id="GO:0072378">
    <property type="term" value="P:blood coagulation, fibrin clot formation"/>
    <property type="evidence" value="ECO:0007669"/>
    <property type="project" value="TreeGrafter"/>
</dbReference>
<dbReference type="InterPro" id="IPR050779">
    <property type="entry name" value="Transglutaminase"/>
</dbReference>
<proteinExistence type="inferred from homology"/>
<evidence type="ECO:0000256" key="5">
    <source>
        <dbReference type="ARBA" id="ARBA00022837"/>
    </source>
</evidence>
<feature type="active site" evidence="8">
    <location>
        <position position="376"/>
    </location>
</feature>
<dbReference type="Pfam" id="PF00927">
    <property type="entry name" value="Transglut_C"/>
    <property type="match status" value="1"/>
</dbReference>
<dbReference type="InterPro" id="IPR001102">
    <property type="entry name" value="Transglutaminase_N"/>
</dbReference>
<dbReference type="InterPro" id="IPR014756">
    <property type="entry name" value="Ig_E-set"/>
</dbReference>
<keyword evidence="6" id="KW-0012">Acyltransferase</keyword>
<accession>A0A3Q3DTI0</accession>
<dbReference type="InterPro" id="IPR013808">
    <property type="entry name" value="Transglutaminase_AS"/>
</dbReference>
<dbReference type="GO" id="GO:0046872">
    <property type="term" value="F:metal ion binding"/>
    <property type="evidence" value="ECO:0007669"/>
    <property type="project" value="UniProtKB-KW"/>
</dbReference>
<dbReference type="Gene3D" id="3.90.260.10">
    <property type="entry name" value="Transglutaminase-like"/>
    <property type="match status" value="1"/>
</dbReference>
<reference evidence="11" key="2">
    <citation type="submission" date="2025-09" db="UniProtKB">
        <authorList>
            <consortium name="Ensembl"/>
        </authorList>
    </citation>
    <scope>IDENTIFICATION</scope>
</reference>
<dbReference type="Gene3D" id="2.60.40.10">
    <property type="entry name" value="Immunoglobulins"/>
    <property type="match status" value="2"/>
</dbReference>
<dbReference type="InterPro" id="IPR008958">
    <property type="entry name" value="Transglutaminase_C"/>
</dbReference>
<dbReference type="PANTHER" id="PTHR11590:SF42">
    <property type="entry name" value="COAGULATION FACTOR XIII A CHAIN"/>
    <property type="match status" value="1"/>
</dbReference>
<evidence type="ECO:0000256" key="8">
    <source>
        <dbReference type="PIRSR" id="PIRSR000459-1"/>
    </source>
</evidence>
<feature type="active site" evidence="8">
    <location>
        <position position="399"/>
    </location>
</feature>
<evidence type="ECO:0000313" key="12">
    <source>
        <dbReference type="Proteomes" id="UP000264820"/>
    </source>
</evidence>
<dbReference type="InterPro" id="IPR036238">
    <property type="entry name" value="Transglutaminase_C_sf"/>
</dbReference>
<feature type="compositionally biased region" description="Basic residues" evidence="9">
    <location>
        <begin position="1"/>
        <end position="16"/>
    </location>
</feature>
<evidence type="ECO:0000259" key="10">
    <source>
        <dbReference type="SMART" id="SM00460"/>
    </source>
</evidence>
<dbReference type="InterPro" id="IPR036985">
    <property type="entry name" value="Transglutaminase-like_sf"/>
</dbReference>
<name>A0A3Q3DTI0_HIPCM</name>
<dbReference type="STRING" id="109280.ENSHCOP00000020120"/>
<dbReference type="Proteomes" id="UP000264820">
    <property type="component" value="Unplaced"/>
</dbReference>
<comment type="cofactor">
    <cofactor evidence="1">
        <name>Ca(2+)</name>
        <dbReference type="ChEBI" id="CHEBI:29108"/>
    </cofactor>
</comment>
<dbReference type="AlphaFoldDB" id="A0A3Q3DTI0"/>
<dbReference type="GeneTree" id="ENSGT01050000244939"/>
<evidence type="ECO:0000256" key="4">
    <source>
        <dbReference type="ARBA" id="ARBA00022723"/>
    </source>
</evidence>
<evidence type="ECO:0000313" key="11">
    <source>
        <dbReference type="Ensembl" id="ENSHCOP00000020120.1"/>
    </source>
</evidence>
<dbReference type="GO" id="GO:0007399">
    <property type="term" value="P:nervous system development"/>
    <property type="evidence" value="ECO:0007669"/>
    <property type="project" value="UniProtKB-ARBA"/>
</dbReference>
<dbReference type="SUPFAM" id="SSF54001">
    <property type="entry name" value="Cysteine proteinases"/>
    <property type="match status" value="1"/>
</dbReference>
<dbReference type="FunFam" id="3.90.260.10:FF:000001">
    <property type="entry name" value="Protein-glutamine gamma-glutamyltransferase 2"/>
    <property type="match status" value="1"/>
</dbReference>
<keyword evidence="12" id="KW-1185">Reference proteome</keyword>
<dbReference type="InterPro" id="IPR038765">
    <property type="entry name" value="Papain-like_cys_pep_sf"/>
</dbReference>
<dbReference type="InterPro" id="IPR002931">
    <property type="entry name" value="Transglutaminase-like"/>
</dbReference>
<feature type="region of interest" description="Disordered" evidence="9">
    <location>
        <begin position="1"/>
        <end position="51"/>
    </location>
</feature>
<dbReference type="SUPFAM" id="SSF81296">
    <property type="entry name" value="E set domains"/>
    <property type="match status" value="1"/>
</dbReference>
<evidence type="ECO:0000256" key="7">
    <source>
        <dbReference type="ARBA" id="ARBA00024222"/>
    </source>
</evidence>
<keyword evidence="3" id="KW-0808">Transferase</keyword>
<evidence type="ECO:0000256" key="1">
    <source>
        <dbReference type="ARBA" id="ARBA00001913"/>
    </source>
</evidence>
<evidence type="ECO:0000256" key="2">
    <source>
        <dbReference type="ARBA" id="ARBA00005968"/>
    </source>
</evidence>
<dbReference type="PIRSF" id="PIRSF000459">
    <property type="entry name" value="TGM_EBP42"/>
    <property type="match status" value="1"/>
</dbReference>
<feature type="domain" description="Transglutaminase-like" evidence="10">
    <location>
        <begin position="309"/>
        <end position="402"/>
    </location>
</feature>
<evidence type="ECO:0000256" key="3">
    <source>
        <dbReference type="ARBA" id="ARBA00022679"/>
    </source>
</evidence>
<feature type="active site" evidence="8">
    <location>
        <position position="317"/>
    </location>
</feature>
<dbReference type="SUPFAM" id="SSF49309">
    <property type="entry name" value="Transglutaminase, two C-terminal domains"/>
    <property type="match status" value="2"/>
</dbReference>
<evidence type="ECO:0000256" key="6">
    <source>
        <dbReference type="ARBA" id="ARBA00023315"/>
    </source>
</evidence>
<dbReference type="GO" id="GO:0003810">
    <property type="term" value="F:protein-glutamine gamma-glutamyltransferase activity"/>
    <property type="evidence" value="ECO:0007669"/>
    <property type="project" value="UniProtKB-EC"/>
</dbReference>
<protein>
    <recommendedName>
        <fullName evidence="7">protein-glutamine gamma-glutamyltransferase</fullName>
        <ecNumber evidence="7">2.3.2.13</ecNumber>
    </recommendedName>
</protein>
<comment type="similarity">
    <text evidence="2">Belongs to the transglutaminase superfamily. Transglutaminase family.</text>
</comment>
<sequence>SRSRRSHVAGKPRKTKSASTPPPAPTNDDNRSGGVFSFHEDDKVFDDDPDPRGWRESLRVVEVNTCRDINMPKHRTQAYDTEYLVIRRGQEFVLRVTFSRPVTPRDKFKLEFLIGASEPVSEATFGTRRRGRWPGRIVESQGSWLLLGITPQADTIVGKFRMYVTIVTTRGLQRTKRDPDTDCYILFNCWNSEDSVYYPDDEGRQEYVLSDVGAIYMGSKETLLSRDWVFGQFDRGILDACIYILDASRMPIRNRGDAIKMVRKGSALINSQDEDGVLVGNWSENFSGGTAPTLWTGSVNILLQYANTGSPVRYGQCWVFAGVFNTFLRCLGIPARVISNFNSAHDNNGNLKIELIFKSDGSADERNTHDSIWNYHCWNEVYMKRPDLPPRLSGWQVVDATPQETSDGLYRCGPASVLAIKEGQVGHSYDAPFIFAEVNSDVHYLTRDKYGNVISVYVDKTLVGRGLFTKHILADTPDEVTSTYKHPEGDGVAVPSAATSPGPTQTYPRIKAFHLCPEGQVELGKDVDLVVEFQSKSDTAQTVKALVTCAVIFYTGVLSNRFKSEAVEITVPPNKSESPLSMRSDQKAQVDDSLAAERVVVKTRAQDYLKKLGFQRFLCFTLAGHGDTAYLNAMKVVYLQAPNLQLKVEAASGPVGQDMFVNVSFVNTFTFPLHNITLAIEGPRTMTNRKRFYKYARPLPSGRACVLTRAWVCVSASSNLKPPSTGRNPSSRK</sequence>
<keyword evidence="4" id="KW-0479">Metal-binding</keyword>
<organism evidence="11 12">
    <name type="scientific">Hippocampus comes</name>
    <name type="common">Tiger tail seahorse</name>
    <dbReference type="NCBI Taxonomy" id="109280"/>
    <lineage>
        <taxon>Eukaryota</taxon>
        <taxon>Metazoa</taxon>
        <taxon>Chordata</taxon>
        <taxon>Craniata</taxon>
        <taxon>Vertebrata</taxon>
        <taxon>Euteleostomi</taxon>
        <taxon>Actinopterygii</taxon>
        <taxon>Neopterygii</taxon>
        <taxon>Teleostei</taxon>
        <taxon>Neoteleostei</taxon>
        <taxon>Acanthomorphata</taxon>
        <taxon>Syngnathiaria</taxon>
        <taxon>Syngnathiformes</taxon>
        <taxon>Syngnathoidei</taxon>
        <taxon>Syngnathidae</taxon>
        <taxon>Hippocampus</taxon>
    </lineage>
</organism>
<dbReference type="Pfam" id="PF01841">
    <property type="entry name" value="Transglut_core"/>
    <property type="match status" value="1"/>
</dbReference>
<dbReference type="InterPro" id="IPR013783">
    <property type="entry name" value="Ig-like_fold"/>
</dbReference>
<dbReference type="InterPro" id="IPR023608">
    <property type="entry name" value="Transglutaminase_animal"/>
</dbReference>
<evidence type="ECO:0000256" key="9">
    <source>
        <dbReference type="SAM" id="MobiDB-lite"/>
    </source>
</evidence>
<dbReference type="PANTHER" id="PTHR11590">
    <property type="entry name" value="PROTEIN-GLUTAMINE GAMMA-GLUTAMYLTRANSFERASE"/>
    <property type="match status" value="1"/>
</dbReference>
<dbReference type="SMART" id="SM00460">
    <property type="entry name" value="TGc"/>
    <property type="match status" value="1"/>
</dbReference>
<dbReference type="Pfam" id="PF00868">
    <property type="entry name" value="Transglut_N"/>
    <property type="match status" value="1"/>
</dbReference>
<dbReference type="Ensembl" id="ENSHCOT00000007003.1">
    <property type="protein sequence ID" value="ENSHCOP00000020120.1"/>
    <property type="gene ID" value="ENSHCOG00000006021.1"/>
</dbReference>
<dbReference type="EC" id="2.3.2.13" evidence="7"/>
<dbReference type="PROSITE" id="PS00547">
    <property type="entry name" value="TRANSGLUTAMINASES"/>
    <property type="match status" value="1"/>
</dbReference>